<protein>
    <submittedName>
        <fullName evidence="1">Uncharacterized protein</fullName>
    </submittedName>
</protein>
<organism evidence="1">
    <name type="scientific">Tanacetum cinerariifolium</name>
    <name type="common">Dalmatian daisy</name>
    <name type="synonym">Chrysanthemum cinerariifolium</name>
    <dbReference type="NCBI Taxonomy" id="118510"/>
    <lineage>
        <taxon>Eukaryota</taxon>
        <taxon>Viridiplantae</taxon>
        <taxon>Streptophyta</taxon>
        <taxon>Embryophyta</taxon>
        <taxon>Tracheophyta</taxon>
        <taxon>Spermatophyta</taxon>
        <taxon>Magnoliopsida</taxon>
        <taxon>eudicotyledons</taxon>
        <taxon>Gunneridae</taxon>
        <taxon>Pentapetalae</taxon>
        <taxon>asterids</taxon>
        <taxon>campanulids</taxon>
        <taxon>Asterales</taxon>
        <taxon>Asteraceae</taxon>
        <taxon>Asteroideae</taxon>
        <taxon>Anthemideae</taxon>
        <taxon>Anthemidinae</taxon>
        <taxon>Tanacetum</taxon>
    </lineage>
</organism>
<dbReference type="EMBL" id="BKCJ010005077">
    <property type="protein sequence ID" value="GEU64761.1"/>
    <property type="molecule type" value="Genomic_DNA"/>
</dbReference>
<evidence type="ECO:0000313" key="1">
    <source>
        <dbReference type="EMBL" id="GEU64761.1"/>
    </source>
</evidence>
<reference evidence="1" key="1">
    <citation type="journal article" date="2019" name="Sci. Rep.">
        <title>Draft genome of Tanacetum cinerariifolium, the natural source of mosquito coil.</title>
        <authorList>
            <person name="Yamashiro T."/>
            <person name="Shiraishi A."/>
            <person name="Satake H."/>
            <person name="Nakayama K."/>
        </authorList>
    </citation>
    <scope>NUCLEOTIDE SEQUENCE</scope>
</reference>
<accession>A0A6L2LSH4</accession>
<dbReference type="AlphaFoldDB" id="A0A6L2LSH4"/>
<comment type="caution">
    <text evidence="1">The sequence shown here is derived from an EMBL/GenBank/DDBJ whole genome shotgun (WGS) entry which is preliminary data.</text>
</comment>
<sequence length="190" mass="20982">MILFTHGRVEVIRILAGQIVRFAAMAASPFSLAADSWLKIHTTEGDQSISIDGHEAMPVNDEDALMKTREQRMVYDVISTFSISKLETMASLNMNSSMVVPDTSYPKLPLSSASLCSTQKLAEADGSSNIYSRYLTMRELENTKKQYLNCLQSGTDNRVDKASMGLEKAQTDIKIPSIKVKKSKLKPAVT</sequence>
<proteinExistence type="predicted"/>
<name>A0A6L2LSH4_TANCI</name>
<gene>
    <name evidence="1" type="ORF">Tci_036739</name>
</gene>